<comment type="caution">
    <text evidence="3">The sequence shown here is derived from an EMBL/GenBank/DDBJ whole genome shotgun (WGS) entry which is preliminary data.</text>
</comment>
<organism evidence="3 4">
    <name type="scientific">Rhodocollybia butyracea</name>
    <dbReference type="NCBI Taxonomy" id="206335"/>
    <lineage>
        <taxon>Eukaryota</taxon>
        <taxon>Fungi</taxon>
        <taxon>Dikarya</taxon>
        <taxon>Basidiomycota</taxon>
        <taxon>Agaricomycotina</taxon>
        <taxon>Agaricomycetes</taxon>
        <taxon>Agaricomycetidae</taxon>
        <taxon>Agaricales</taxon>
        <taxon>Marasmiineae</taxon>
        <taxon>Omphalotaceae</taxon>
        <taxon>Rhodocollybia</taxon>
    </lineage>
</organism>
<dbReference type="InterPro" id="IPR045340">
    <property type="entry name" value="DUF6533"/>
</dbReference>
<protein>
    <recommendedName>
        <fullName evidence="2">DUF6533 domain-containing protein</fullName>
    </recommendedName>
</protein>
<feature type="transmembrane region" description="Helical" evidence="1">
    <location>
        <begin position="57"/>
        <end position="79"/>
    </location>
</feature>
<dbReference type="Proteomes" id="UP000772434">
    <property type="component" value="Unassembled WGS sequence"/>
</dbReference>
<evidence type="ECO:0000313" key="3">
    <source>
        <dbReference type="EMBL" id="KAF9058426.1"/>
    </source>
</evidence>
<feature type="transmembrane region" description="Helical" evidence="1">
    <location>
        <begin position="125"/>
        <end position="146"/>
    </location>
</feature>
<keyword evidence="1" id="KW-0812">Transmembrane</keyword>
<dbReference type="AlphaFoldDB" id="A0A9P5TX53"/>
<feature type="transmembrane region" description="Helical" evidence="1">
    <location>
        <begin position="94"/>
        <end position="113"/>
    </location>
</feature>
<evidence type="ECO:0000259" key="2">
    <source>
        <dbReference type="Pfam" id="PF20151"/>
    </source>
</evidence>
<reference evidence="3" key="1">
    <citation type="submission" date="2020-11" db="EMBL/GenBank/DDBJ databases">
        <authorList>
            <consortium name="DOE Joint Genome Institute"/>
            <person name="Ahrendt S."/>
            <person name="Riley R."/>
            <person name="Andreopoulos W."/>
            <person name="Labutti K."/>
            <person name="Pangilinan J."/>
            <person name="Ruiz-Duenas F.J."/>
            <person name="Barrasa J.M."/>
            <person name="Sanchez-Garcia M."/>
            <person name="Camarero S."/>
            <person name="Miyauchi S."/>
            <person name="Serrano A."/>
            <person name="Linde D."/>
            <person name="Babiker R."/>
            <person name="Drula E."/>
            <person name="Ayuso-Fernandez I."/>
            <person name="Pacheco R."/>
            <person name="Padilla G."/>
            <person name="Ferreira P."/>
            <person name="Barriuso J."/>
            <person name="Kellner H."/>
            <person name="Castanera R."/>
            <person name="Alfaro M."/>
            <person name="Ramirez L."/>
            <person name="Pisabarro A.G."/>
            <person name="Kuo A."/>
            <person name="Tritt A."/>
            <person name="Lipzen A."/>
            <person name="He G."/>
            <person name="Yan M."/>
            <person name="Ng V."/>
            <person name="Cullen D."/>
            <person name="Martin F."/>
            <person name="Rosso M.-N."/>
            <person name="Henrissat B."/>
            <person name="Hibbett D."/>
            <person name="Martinez A.T."/>
            <person name="Grigoriev I.V."/>
        </authorList>
    </citation>
    <scope>NUCLEOTIDE SEQUENCE</scope>
    <source>
        <strain evidence="3">AH 40177</strain>
    </source>
</reference>
<keyword evidence="4" id="KW-1185">Reference proteome</keyword>
<feature type="transmembrane region" description="Helical" evidence="1">
    <location>
        <begin position="219"/>
        <end position="240"/>
    </location>
</feature>
<dbReference type="OrthoDB" id="3261349at2759"/>
<dbReference type="Pfam" id="PF20151">
    <property type="entry name" value="DUF6533"/>
    <property type="match status" value="1"/>
</dbReference>
<dbReference type="EMBL" id="JADNRY010000383">
    <property type="protein sequence ID" value="KAF9058426.1"/>
    <property type="molecule type" value="Genomic_DNA"/>
</dbReference>
<feature type="transmembrane region" description="Helical" evidence="1">
    <location>
        <begin position="179"/>
        <end position="198"/>
    </location>
</feature>
<accession>A0A9P5TX53</accession>
<feature type="transmembrane region" description="Helical" evidence="1">
    <location>
        <begin position="246"/>
        <end position="265"/>
    </location>
</feature>
<keyword evidence="1" id="KW-0472">Membrane</keyword>
<sequence length="310" mass="34959">MGIHIRSTGPSDVLVQVQWNVRVELVSFAILFYDYLTTLDLEVEYFWNGSSRGLGTILFYINRYLSLLGNIPIIIFFFWPEPLLRSNRCHALEIYQQFFLSLVQLVISILFILRLYAIYAHDKRVLTLLCILTTGMVGNGLLQWYISQNDAAVLDIPQALISQAGCLQSYTSAQGLHMVYLWLGVLVVDLIVFSLTLRKTLQLFKDIPGGIVTVIMRDGVLYFGIITLTNSANILAFALGKDYMKGLLPIFANIIASVMMSHLMLNLRDGQVYSMEVDLGGPPKLLIASQRSALVFKPWDTVEMSVDVYV</sequence>
<proteinExistence type="predicted"/>
<gene>
    <name evidence="3" type="ORF">BDP27DRAFT_587039</name>
</gene>
<keyword evidence="1" id="KW-1133">Transmembrane helix</keyword>
<name>A0A9P5TX53_9AGAR</name>
<evidence type="ECO:0000256" key="1">
    <source>
        <dbReference type="SAM" id="Phobius"/>
    </source>
</evidence>
<evidence type="ECO:0000313" key="4">
    <source>
        <dbReference type="Proteomes" id="UP000772434"/>
    </source>
</evidence>
<feature type="domain" description="DUF6533" evidence="2">
    <location>
        <begin position="25"/>
        <end position="68"/>
    </location>
</feature>